<proteinExistence type="inferred from homology"/>
<dbReference type="AlphaFoldDB" id="A0A9X2MK93"/>
<evidence type="ECO:0000259" key="4">
    <source>
        <dbReference type="Pfam" id="PF00933"/>
    </source>
</evidence>
<gene>
    <name evidence="5" type="primary">nagZ</name>
    <name evidence="5" type="ORF">NSA23_13245</name>
</gene>
<comment type="similarity">
    <text evidence="1">Belongs to the glycosyl hydrolase 3 family.</text>
</comment>
<dbReference type="InterPro" id="IPR050226">
    <property type="entry name" value="NagZ_Beta-hexosaminidase"/>
</dbReference>
<dbReference type="GO" id="GO:0009254">
    <property type="term" value="P:peptidoglycan turnover"/>
    <property type="evidence" value="ECO:0007669"/>
    <property type="project" value="TreeGrafter"/>
</dbReference>
<dbReference type="InterPro" id="IPR036962">
    <property type="entry name" value="Glyco_hydro_3_N_sf"/>
</dbReference>
<keyword evidence="6" id="KW-1185">Reference proteome</keyword>
<keyword evidence="2 5" id="KW-0378">Hydrolase</keyword>
<comment type="caution">
    <text evidence="5">The sequence shown here is derived from an EMBL/GenBank/DDBJ whole genome shotgun (WGS) entry which is preliminary data.</text>
</comment>
<dbReference type="Pfam" id="PF00933">
    <property type="entry name" value="Glyco_hydro_3"/>
    <property type="match status" value="1"/>
</dbReference>
<sequence>MNKKRSFFIIILTSILLLSSCTYKGKEEKNQRKNRKNKVDIIKEKVDNMKLEEKIGQLVMVGFVGEELNDNIEKMLDNYYVGGVILFEENIKNTDQTLNLINSLKKINRKNNIPLFIAADEEGGKITRLSNIFGNMPSGKNIGELDNEDYSFEIGSLIGYRLKSIGFNLDFAPVLDINSNPRNLIIGDRAYGTTKESVSKHGIQVMKGIQSNNIVPTIKHFPGHGDTYIDSHLDLPVVDKDLKELKSMELVPFREAIDNGADMVMIGHILFSKIDKENPATFSKEIITNILRKDLNYDKVIITDDMAMGAITKNYNIGEAAIKSLKAGIDIILVCHDYENQVQVIEAIDKAIKSGELTESEIDEKVYRIIKLKEEYGIKDETIDFVDIDKVNKKMKDLKNIEKR</sequence>
<dbReference type="InterPro" id="IPR001764">
    <property type="entry name" value="Glyco_hydro_3_N"/>
</dbReference>
<dbReference type="RefSeq" id="WP_187116681.1">
    <property type="nucleotide sequence ID" value="NZ_CABKTM010000049.1"/>
</dbReference>
<evidence type="ECO:0000256" key="3">
    <source>
        <dbReference type="ARBA" id="ARBA00023295"/>
    </source>
</evidence>
<organism evidence="5 6">
    <name type="scientific">Anaerosalibacter massiliensis</name>
    <dbReference type="NCBI Taxonomy" id="1347392"/>
    <lineage>
        <taxon>Bacteria</taxon>
        <taxon>Bacillati</taxon>
        <taxon>Bacillota</taxon>
        <taxon>Tissierellia</taxon>
        <taxon>Tissierellales</taxon>
        <taxon>Sporanaerobacteraceae</taxon>
        <taxon>Anaerosalibacter</taxon>
    </lineage>
</organism>
<evidence type="ECO:0000313" key="5">
    <source>
        <dbReference type="EMBL" id="MCR2045068.1"/>
    </source>
</evidence>
<dbReference type="PANTHER" id="PTHR30480:SF16">
    <property type="entry name" value="GLYCOSIDE HYDROLASE FAMILY 3 DOMAIN PROTEIN"/>
    <property type="match status" value="1"/>
</dbReference>
<dbReference type="NCBIfam" id="NF003740">
    <property type="entry name" value="PRK05337.1"/>
    <property type="match status" value="1"/>
</dbReference>
<dbReference type="GO" id="GO:0005975">
    <property type="term" value="P:carbohydrate metabolic process"/>
    <property type="evidence" value="ECO:0007669"/>
    <property type="project" value="InterPro"/>
</dbReference>
<name>A0A9X2MK93_9FIRM</name>
<evidence type="ECO:0000256" key="1">
    <source>
        <dbReference type="ARBA" id="ARBA00005336"/>
    </source>
</evidence>
<dbReference type="Gene3D" id="3.20.20.300">
    <property type="entry name" value="Glycoside hydrolase, family 3, N-terminal domain"/>
    <property type="match status" value="1"/>
</dbReference>
<dbReference type="Proteomes" id="UP001142078">
    <property type="component" value="Unassembled WGS sequence"/>
</dbReference>
<protein>
    <submittedName>
        <fullName evidence="5">Beta-N-acetylhexosaminidase</fullName>
        <ecNumber evidence="5">3.2.1.52</ecNumber>
    </submittedName>
</protein>
<keyword evidence="3 5" id="KW-0326">Glycosidase</keyword>
<dbReference type="EC" id="3.2.1.52" evidence="5"/>
<evidence type="ECO:0000256" key="2">
    <source>
        <dbReference type="ARBA" id="ARBA00022801"/>
    </source>
</evidence>
<dbReference type="InterPro" id="IPR017853">
    <property type="entry name" value="GH"/>
</dbReference>
<dbReference type="GO" id="GO:0004563">
    <property type="term" value="F:beta-N-acetylhexosaminidase activity"/>
    <property type="evidence" value="ECO:0007669"/>
    <property type="project" value="UniProtKB-EC"/>
</dbReference>
<dbReference type="SUPFAM" id="SSF51445">
    <property type="entry name" value="(Trans)glycosidases"/>
    <property type="match status" value="1"/>
</dbReference>
<feature type="domain" description="Glycoside hydrolase family 3 N-terminal" evidence="4">
    <location>
        <begin position="51"/>
        <end position="372"/>
    </location>
</feature>
<reference evidence="5" key="1">
    <citation type="submission" date="2022-07" db="EMBL/GenBank/DDBJ databases">
        <title>Enhanced cultured diversity of the mouse gut microbiota enables custom-made synthetic communities.</title>
        <authorList>
            <person name="Afrizal A."/>
        </authorList>
    </citation>
    <scope>NUCLEOTIDE SEQUENCE</scope>
    <source>
        <strain evidence="5">DSM 29482</strain>
    </source>
</reference>
<accession>A0A9X2MK93</accession>
<dbReference type="PANTHER" id="PTHR30480">
    <property type="entry name" value="BETA-HEXOSAMINIDASE-RELATED"/>
    <property type="match status" value="1"/>
</dbReference>
<dbReference type="EMBL" id="JANJZL010000011">
    <property type="protein sequence ID" value="MCR2045068.1"/>
    <property type="molecule type" value="Genomic_DNA"/>
</dbReference>
<dbReference type="PROSITE" id="PS51257">
    <property type="entry name" value="PROKAR_LIPOPROTEIN"/>
    <property type="match status" value="1"/>
</dbReference>
<evidence type="ECO:0000313" key="6">
    <source>
        <dbReference type="Proteomes" id="UP001142078"/>
    </source>
</evidence>